<accession>A0A0F4V6W5</accession>
<evidence type="ECO:0000256" key="2">
    <source>
        <dbReference type="SAM" id="Phobius"/>
    </source>
</evidence>
<gene>
    <name evidence="3" type="ORF">VD17_17115</name>
</gene>
<dbReference type="Proteomes" id="UP000033400">
    <property type="component" value="Unassembled WGS sequence"/>
</dbReference>
<dbReference type="OrthoDB" id="6727393at2"/>
<evidence type="ECO:0000313" key="3">
    <source>
        <dbReference type="EMBL" id="KJZ64588.1"/>
    </source>
</evidence>
<keyword evidence="2" id="KW-1133">Transmembrane helix</keyword>
<keyword evidence="2" id="KW-0812">Transmembrane</keyword>
<reference evidence="3 4" key="1">
    <citation type="submission" date="2015-03" db="EMBL/GenBank/DDBJ databases">
        <title>Comparative genomics of Pseudomonas insights into diversity of traits involved in vanlence and defense.</title>
        <authorList>
            <person name="Qin Y."/>
        </authorList>
    </citation>
    <scope>NUCLEOTIDE SEQUENCE [LARGE SCALE GENOMIC DNA]</scope>
    <source>
        <strain evidence="3 4">H24</strain>
    </source>
</reference>
<feature type="transmembrane region" description="Helical" evidence="2">
    <location>
        <begin position="1044"/>
        <end position="1066"/>
    </location>
</feature>
<dbReference type="PATRIC" id="fig|294.133.peg.3030"/>
<evidence type="ECO:0000313" key="4">
    <source>
        <dbReference type="Proteomes" id="UP000033400"/>
    </source>
</evidence>
<dbReference type="AlphaFoldDB" id="A0A0F4V6W5"/>
<proteinExistence type="predicted"/>
<comment type="caution">
    <text evidence="3">The sequence shown here is derived from an EMBL/GenBank/DDBJ whole genome shotgun (WGS) entry which is preliminary data.</text>
</comment>
<dbReference type="EMBL" id="LACH01000036">
    <property type="protein sequence ID" value="KJZ64588.1"/>
    <property type="molecule type" value="Genomic_DNA"/>
</dbReference>
<protein>
    <submittedName>
        <fullName evidence="3">Uncharacterized protein</fullName>
    </submittedName>
</protein>
<organism evidence="3 4">
    <name type="scientific">Pseudomonas fluorescens</name>
    <dbReference type="NCBI Taxonomy" id="294"/>
    <lineage>
        <taxon>Bacteria</taxon>
        <taxon>Pseudomonadati</taxon>
        <taxon>Pseudomonadota</taxon>
        <taxon>Gammaproteobacteria</taxon>
        <taxon>Pseudomonadales</taxon>
        <taxon>Pseudomonadaceae</taxon>
        <taxon>Pseudomonas</taxon>
    </lineage>
</organism>
<sequence length="1193" mass="129835">MIESTHSKTSKTSIPDRQKKNDFESRVADSVKSSLNSLIKKIGSQPIDPSDYKEVSAFKGKVDIEKVNVVDVRGGVIYFEYGAEKYQILEARFLGGAGTSYTQDARVRGAPAQAERSYAKGELSDSSAKNVLATLFASPGFPSSGKPLSEVLELLFATRGTAAEQLIKDSFKTPNQELLLREEASQGKLREGAVIVRTPTDDVAVVTLLNGKTLIVSKYLTPQAFSDYTRQPNEAGYLANPNALNEQGERLYFGGSNGSEYKTVTTMPADMNAGELTIVAKNPEMQMIYFEYKGEKFKIQKDQAEKLSGLDNVDTSSNGDNKGFQLYDYLNLLHESKDTPLAGILREAESKGSGMTLLRDDKPVTEPLDPASVEAFNGYLMLTLKSGEKVVVDSLLTPNAHDYYKSVGRQLEREQLSEVQVKQAEEAGYVKADDNLYLSDTADVKDISIAQSNQGFEVVTFTYQKPGMPEQKLYVSKESNPDLFEQMASNYTKLGSDTAANKRQAAGLPALKDVSVDDLPTTEKFEDDSVMNVGDLAFKSMIDDYRKGVKDGDIGEDDIRAQYLRAIDAKSMSINGMYIIPEHANDKRIAKPMLVTGRDVDEKIFDQKKIDTKLSEMMGDEKIQQDIATYQDKALEKVQGGDAKVKETQQKLIESASSETYINYLSELSRTDKDLAMQDFRTTYVQLAAIDPEKAEAFRAEVETSGLVLEMERLISEPGGISDENMGLAAQDVTKAALSAGKAWGDGIPRRGFGVWKETMTELSKNQSPSWGAVLKEVGDTWAKNGKIEDAELRAIIEKRINPGSELPSNNKLFDALKFMKDNGVLGSTGGTFSLVSAAYQLSGGGGSLGATHQERLSVAAAFMGILSGSNHFLTLGVKTYDALNGTGLMKELGTDRSFQSVWKPKDFKEAFAVSVINGDVNSSIDTLFDSKNPLGGNSLTMGDISKVSEAYSNKLQDMAKNSGVIDSRLKKVAGTVPRILGGIGDVGGGILGVTLGSMNLRAGIKSGDPYAIAGGSLEIGGGVGGLIGGAATFAEIFGKSGRVVAWAGPIGFGFAAVSSFVGAILSVDQDRRLHKASLNNYKDLEKMQADGLLAENGTGNYVWLQTYLHGYNQRDAPDDQSVFDYRKEDFENPEWPFKEHDYKVHIDYTGDGYNRRSDALKGLGNGTRIKVIDDEGNIKELKTGYKKGWSPV</sequence>
<feature type="compositionally biased region" description="Basic and acidic residues" evidence="1">
    <location>
        <begin position="14"/>
        <end position="27"/>
    </location>
</feature>
<dbReference type="RefSeq" id="WP_046054802.1">
    <property type="nucleotide sequence ID" value="NZ_LACH01000036.1"/>
</dbReference>
<evidence type="ECO:0000256" key="1">
    <source>
        <dbReference type="SAM" id="MobiDB-lite"/>
    </source>
</evidence>
<name>A0A0F4V6W5_PSEFL</name>
<keyword evidence="2" id="KW-0472">Membrane</keyword>
<feature type="region of interest" description="Disordered" evidence="1">
    <location>
        <begin position="1"/>
        <end position="27"/>
    </location>
</feature>